<evidence type="ECO:0000313" key="5">
    <source>
        <dbReference type="EMBL" id="PRB86584.1"/>
    </source>
</evidence>
<dbReference type="PRINTS" id="PR00032">
    <property type="entry name" value="HTHARAC"/>
</dbReference>
<dbReference type="Pfam" id="PF12833">
    <property type="entry name" value="HTH_18"/>
    <property type="match status" value="1"/>
</dbReference>
<dbReference type="OrthoDB" id="511992at2"/>
<evidence type="ECO:0000259" key="4">
    <source>
        <dbReference type="PROSITE" id="PS01124"/>
    </source>
</evidence>
<protein>
    <submittedName>
        <fullName evidence="5">AraC family transcriptional regulator</fullName>
    </submittedName>
</protein>
<keyword evidence="7" id="KW-1185">Reference proteome</keyword>
<comment type="caution">
    <text evidence="5">The sequence shown here is derived from an EMBL/GenBank/DDBJ whole genome shotgun (WGS) entry which is preliminary data.</text>
</comment>
<evidence type="ECO:0000313" key="7">
    <source>
        <dbReference type="Proteomes" id="UP000238325"/>
    </source>
</evidence>
<dbReference type="EMBL" id="PCPH01000001">
    <property type="protein sequence ID" value="PRB92337.1"/>
    <property type="molecule type" value="Genomic_DNA"/>
</dbReference>
<dbReference type="Proteomes" id="UP000238325">
    <property type="component" value="Unassembled WGS sequence"/>
</dbReference>
<evidence type="ECO:0000256" key="1">
    <source>
        <dbReference type="ARBA" id="ARBA00023015"/>
    </source>
</evidence>
<evidence type="ECO:0000313" key="8">
    <source>
        <dbReference type="Proteomes" id="UP000238534"/>
    </source>
</evidence>
<dbReference type="GO" id="GO:0043565">
    <property type="term" value="F:sequence-specific DNA binding"/>
    <property type="evidence" value="ECO:0007669"/>
    <property type="project" value="InterPro"/>
</dbReference>
<keyword evidence="3" id="KW-0804">Transcription</keyword>
<accession>A0A2S9D1G7</accession>
<dbReference type="Proteomes" id="UP000238534">
    <property type="component" value="Unassembled WGS sequence"/>
</dbReference>
<sequence length="268" mass="31620">MNTLRNGEYFGETNQRVNLEGLTITDTEYTHPYVDWHYHENAYFTFLLQGNMTEGNKKETYSCSAGTLLYHHWEDPHYNSKPDVFTRGFHIELSQSWFDRFDIQKNKVEGSINIKNPALKLLVYQMFKETKTYDISFELAVNQLLVNLFSQLTHQKESSERKPVWVSRINEILHESFTENLSLTELSNILDIHPIHISRDFHKYFHCNLGEYLRKLKLNKSLELLALPHTLTDVALECGFSDQSHFIRCFKENIGITPLKYRNLLKNH</sequence>
<name>A0A2S9D1G7_CHRCI</name>
<dbReference type="Gene3D" id="1.10.10.60">
    <property type="entry name" value="Homeodomain-like"/>
    <property type="match status" value="2"/>
</dbReference>
<organism evidence="5 8">
    <name type="scientific">Chryseobacterium culicis</name>
    <dbReference type="NCBI Taxonomy" id="680127"/>
    <lineage>
        <taxon>Bacteria</taxon>
        <taxon>Pseudomonadati</taxon>
        <taxon>Bacteroidota</taxon>
        <taxon>Flavobacteriia</taxon>
        <taxon>Flavobacteriales</taxon>
        <taxon>Weeksellaceae</taxon>
        <taxon>Chryseobacterium group</taxon>
        <taxon>Chryseobacterium</taxon>
    </lineage>
</organism>
<reference evidence="7 8" key="1">
    <citation type="submission" date="2017-09" db="EMBL/GenBank/DDBJ databases">
        <title>Genomic, metabolic, and phenotypic characteristics of bacterial isolates from the natural microbiome of the model nematode Caenorhabditis elegans.</title>
        <authorList>
            <person name="Zimmermann J."/>
            <person name="Obeng N."/>
            <person name="Yang W."/>
            <person name="Obeng O."/>
            <person name="Kissoyan K."/>
            <person name="Pees B."/>
            <person name="Dirksen P."/>
            <person name="Hoppner M."/>
            <person name="Franke A."/>
            <person name="Rosenstiel P."/>
            <person name="Leippe M."/>
            <person name="Dierking K."/>
            <person name="Kaleta C."/>
            <person name="Schulenburg H."/>
        </authorList>
    </citation>
    <scope>NUCLEOTIDE SEQUENCE [LARGE SCALE GENOMIC DNA]</scope>
    <source>
        <strain evidence="5 8">MYb25</strain>
        <strain evidence="6 7">MYb44</strain>
    </source>
</reference>
<dbReference type="PROSITE" id="PS01124">
    <property type="entry name" value="HTH_ARAC_FAMILY_2"/>
    <property type="match status" value="1"/>
</dbReference>
<evidence type="ECO:0000256" key="2">
    <source>
        <dbReference type="ARBA" id="ARBA00023125"/>
    </source>
</evidence>
<dbReference type="PANTHER" id="PTHR43280:SF2">
    <property type="entry name" value="HTH-TYPE TRANSCRIPTIONAL REGULATOR EXSA"/>
    <property type="match status" value="1"/>
</dbReference>
<dbReference type="PANTHER" id="PTHR43280">
    <property type="entry name" value="ARAC-FAMILY TRANSCRIPTIONAL REGULATOR"/>
    <property type="match status" value="1"/>
</dbReference>
<evidence type="ECO:0000313" key="6">
    <source>
        <dbReference type="EMBL" id="PRB92337.1"/>
    </source>
</evidence>
<feature type="domain" description="HTH araC/xylS-type" evidence="4">
    <location>
        <begin position="167"/>
        <end position="264"/>
    </location>
</feature>
<keyword evidence="1" id="KW-0805">Transcription regulation</keyword>
<dbReference type="PROSITE" id="PS00041">
    <property type="entry name" value="HTH_ARAC_FAMILY_1"/>
    <property type="match status" value="1"/>
</dbReference>
<evidence type="ECO:0000256" key="3">
    <source>
        <dbReference type="ARBA" id="ARBA00023163"/>
    </source>
</evidence>
<proteinExistence type="predicted"/>
<dbReference type="InterPro" id="IPR018062">
    <property type="entry name" value="HTH_AraC-typ_CS"/>
</dbReference>
<dbReference type="GO" id="GO:0003700">
    <property type="term" value="F:DNA-binding transcription factor activity"/>
    <property type="evidence" value="ECO:0007669"/>
    <property type="project" value="InterPro"/>
</dbReference>
<dbReference type="InterPro" id="IPR018060">
    <property type="entry name" value="HTH_AraC"/>
</dbReference>
<keyword evidence="2" id="KW-0238">DNA-binding</keyword>
<dbReference type="InterPro" id="IPR020449">
    <property type="entry name" value="Tscrpt_reg_AraC-type_HTH"/>
</dbReference>
<dbReference type="SMART" id="SM00342">
    <property type="entry name" value="HTH_ARAC"/>
    <property type="match status" value="1"/>
</dbReference>
<dbReference type="EMBL" id="PCPP01000001">
    <property type="protein sequence ID" value="PRB86584.1"/>
    <property type="molecule type" value="Genomic_DNA"/>
</dbReference>
<dbReference type="SUPFAM" id="SSF51215">
    <property type="entry name" value="Regulatory protein AraC"/>
    <property type="match status" value="1"/>
</dbReference>
<dbReference type="RefSeq" id="WP_105681285.1">
    <property type="nucleotide sequence ID" value="NZ_JBBGZD010000001.1"/>
</dbReference>
<dbReference type="SUPFAM" id="SSF46689">
    <property type="entry name" value="Homeodomain-like"/>
    <property type="match status" value="2"/>
</dbReference>
<dbReference type="InterPro" id="IPR009057">
    <property type="entry name" value="Homeodomain-like_sf"/>
</dbReference>
<gene>
    <name evidence="5" type="ORF">CQ022_10125</name>
    <name evidence="6" type="ORF">CQ033_03795</name>
</gene>
<dbReference type="InterPro" id="IPR037923">
    <property type="entry name" value="HTH-like"/>
</dbReference>
<dbReference type="AlphaFoldDB" id="A0A2S9D1G7"/>